<organism evidence="2 3">
    <name type="scientific">Veronia pacifica</name>
    <dbReference type="NCBI Taxonomy" id="1080227"/>
    <lineage>
        <taxon>Bacteria</taxon>
        <taxon>Pseudomonadati</taxon>
        <taxon>Pseudomonadota</taxon>
        <taxon>Gammaproteobacteria</taxon>
        <taxon>Vibrionales</taxon>
        <taxon>Vibrionaceae</taxon>
        <taxon>Veronia</taxon>
    </lineage>
</organism>
<proteinExistence type="predicted"/>
<dbReference type="PANTHER" id="PTHR43130">
    <property type="entry name" value="ARAC-FAMILY TRANSCRIPTIONAL REGULATOR"/>
    <property type="match status" value="1"/>
</dbReference>
<name>A0A1C3EIG8_9GAMM</name>
<dbReference type="Pfam" id="PF01965">
    <property type="entry name" value="DJ-1_PfpI"/>
    <property type="match status" value="1"/>
</dbReference>
<dbReference type="EMBL" id="LYBM01000020">
    <property type="protein sequence ID" value="ODA33046.1"/>
    <property type="molecule type" value="Genomic_DNA"/>
</dbReference>
<dbReference type="AlphaFoldDB" id="A0A1C3EIG8"/>
<accession>A0A1C3EIG8</accession>
<evidence type="ECO:0000313" key="3">
    <source>
        <dbReference type="Proteomes" id="UP000094936"/>
    </source>
</evidence>
<dbReference type="SUPFAM" id="SSF52317">
    <property type="entry name" value="Class I glutamine amidotransferase-like"/>
    <property type="match status" value="1"/>
</dbReference>
<dbReference type="GO" id="GO:0006355">
    <property type="term" value="P:regulation of DNA-templated transcription"/>
    <property type="evidence" value="ECO:0007669"/>
    <property type="project" value="TreeGrafter"/>
</dbReference>
<comment type="caution">
    <text evidence="2">The sequence shown here is derived from an EMBL/GenBank/DDBJ whole genome shotgun (WGS) entry which is preliminary data.</text>
</comment>
<sequence length="196" mass="21302">MAILTLSGFSEIDSLVAYSMLNRLKSHGLLAKIVSEKQSVCSSNGLTVSVDDAIRNLAEYDAIIIGSGINTRKHIENATLMRCIHLYPERQIIASQCSGALVLDRLQLLPIGFKVSCDEKTQEFLHKRNVEVSGESFSSQDNVASAGGCLAAEHLSAWVAFRLLGLDATTQMLEQVLPVKGKTERIATVLKTINAQ</sequence>
<gene>
    <name evidence="2" type="ORF">A8L45_11785</name>
</gene>
<dbReference type="InterPro" id="IPR002818">
    <property type="entry name" value="DJ-1/PfpI"/>
</dbReference>
<dbReference type="Gene3D" id="3.40.50.880">
    <property type="match status" value="1"/>
</dbReference>
<dbReference type="RefSeq" id="WP_068902623.1">
    <property type="nucleotide sequence ID" value="NZ_LYBM01000020.1"/>
</dbReference>
<reference evidence="2 3" key="1">
    <citation type="submission" date="2016-05" db="EMBL/GenBank/DDBJ databases">
        <title>Genomic Taxonomy of the Vibrionaceae.</title>
        <authorList>
            <person name="Gomez-Gil B."/>
            <person name="Enciso-Ibarra J."/>
        </authorList>
    </citation>
    <scope>NUCLEOTIDE SEQUENCE [LARGE SCALE GENOMIC DNA]</scope>
    <source>
        <strain evidence="2 3">CAIM 1920</strain>
    </source>
</reference>
<protein>
    <recommendedName>
        <fullName evidence="1">DJ-1/PfpI domain-containing protein</fullName>
    </recommendedName>
</protein>
<dbReference type="STRING" id="1080227.A8L45_11785"/>
<dbReference type="Proteomes" id="UP000094936">
    <property type="component" value="Unassembled WGS sequence"/>
</dbReference>
<dbReference type="InterPro" id="IPR029062">
    <property type="entry name" value="Class_I_gatase-like"/>
</dbReference>
<dbReference type="PANTHER" id="PTHR43130:SF2">
    <property type="entry name" value="DJ-1_PFPI DOMAIN-CONTAINING PROTEIN"/>
    <property type="match status" value="1"/>
</dbReference>
<evidence type="ECO:0000259" key="1">
    <source>
        <dbReference type="Pfam" id="PF01965"/>
    </source>
</evidence>
<evidence type="ECO:0000313" key="2">
    <source>
        <dbReference type="EMBL" id="ODA33046.1"/>
    </source>
</evidence>
<dbReference type="InterPro" id="IPR052158">
    <property type="entry name" value="INH-QAR"/>
</dbReference>
<keyword evidence="3" id="KW-1185">Reference proteome</keyword>
<feature type="domain" description="DJ-1/PfpI" evidence="1">
    <location>
        <begin position="2"/>
        <end position="151"/>
    </location>
</feature>